<gene>
    <name evidence="11" type="ORF">C5750_07395</name>
</gene>
<proteinExistence type="inferred from homology"/>
<evidence type="ECO:0000256" key="4">
    <source>
        <dbReference type="ARBA" id="ARBA00022741"/>
    </source>
</evidence>
<comment type="caution">
    <text evidence="11">The sequence shown here is derived from an EMBL/GenBank/DDBJ whole genome shotgun (WGS) entry which is preliminary data.</text>
</comment>
<keyword evidence="4" id="KW-0547">Nucleotide-binding</keyword>
<feature type="domain" description="ABC transporter" evidence="9">
    <location>
        <begin position="331"/>
        <end position="568"/>
    </location>
</feature>
<dbReference type="GO" id="GO:0005886">
    <property type="term" value="C:plasma membrane"/>
    <property type="evidence" value="ECO:0007669"/>
    <property type="project" value="UniProtKB-SubCell"/>
</dbReference>
<dbReference type="SMART" id="SM00382">
    <property type="entry name" value="AAA"/>
    <property type="match status" value="1"/>
</dbReference>
<sequence length="581" mass="61803">MILTSLSKEQPSLFSSLRVWLLGIGLFSGVINVLGLTGSFFMLQVYDRVLTSHSVPTLIGLSILAAALYVFQGSLDLLRSRLLVRIGSYIDDLLAGRIYAAVLQLPLRTTVSGDGLQPLRDLDNLRSFLAGQGPVAAFDLPWVPIYLIFVFTLHFWLGCTAVAGALVLVVLTAATEVLSRQASMKATEAAMRSNAMSLAGFRNAEVLRAMGFAERHTERWLAVNRRYRSAQQQVGDVSGGMSTVSKTFRAMLQSALLALGAWLTIKGDVSAGAIVAGSIVSARALAPIEIAIANWRFFLTARESSRRLSMLMEALPVKAAPLQLPPPRHELVIDGVFAGPPGSSGFTVHNVSLKLVAGQGLGLVGPSGSGKSTFVRTVVGAWPLLRGSIRIDGATLDQWDSGQLGRHIGYLPQEIEFFEGTIAENIARLDHGADVSADVITAAKAANVHDMVLHLPDGYDTIIGRNGSALSAGQRQRLALARALYGDPFLIVLDEPSSNLDAEGEAALSRAIDGVRRRGGIVIVVAHRPSTITSVNLLAVIGNGTLQAFGPKQDVLQKLIKQSAAPRDVTAVAALNASGQI</sequence>
<dbReference type="InterPro" id="IPR017871">
    <property type="entry name" value="ABC_transporter-like_CS"/>
</dbReference>
<keyword evidence="12" id="KW-1185">Reference proteome</keyword>
<dbReference type="GO" id="GO:0005524">
    <property type="term" value="F:ATP binding"/>
    <property type="evidence" value="ECO:0007669"/>
    <property type="project" value="UniProtKB-KW"/>
</dbReference>
<dbReference type="Gene3D" id="1.20.1560.10">
    <property type="entry name" value="ABC transporter type 1, transmembrane domain"/>
    <property type="match status" value="1"/>
</dbReference>
<organism evidence="11 12">
    <name type="scientific">Phyllobacterium myrsinacearum</name>
    <dbReference type="NCBI Taxonomy" id="28101"/>
    <lineage>
        <taxon>Bacteria</taxon>
        <taxon>Pseudomonadati</taxon>
        <taxon>Pseudomonadota</taxon>
        <taxon>Alphaproteobacteria</taxon>
        <taxon>Hyphomicrobiales</taxon>
        <taxon>Phyllobacteriaceae</taxon>
        <taxon>Phyllobacterium</taxon>
    </lineage>
</organism>
<dbReference type="Gene3D" id="3.40.50.300">
    <property type="entry name" value="P-loop containing nucleotide triphosphate hydrolases"/>
    <property type="match status" value="1"/>
</dbReference>
<dbReference type="GO" id="GO:0030253">
    <property type="term" value="P:protein secretion by the type I secretion system"/>
    <property type="evidence" value="ECO:0007669"/>
    <property type="project" value="InterPro"/>
</dbReference>
<reference evidence="11 12" key="1">
    <citation type="submission" date="2018-02" db="EMBL/GenBank/DDBJ databases">
        <title>The draft genome of Phyllobacterium myrsinacearum DSM5892.</title>
        <authorList>
            <person name="Li L."/>
            <person name="Liu L."/>
            <person name="Zhang X."/>
            <person name="Wang T."/>
        </authorList>
    </citation>
    <scope>NUCLEOTIDE SEQUENCE [LARGE SCALE GENOMIC DNA]</scope>
    <source>
        <strain evidence="11 12">DSM 5892</strain>
    </source>
</reference>
<feature type="domain" description="ABC transmembrane type-1" evidence="10">
    <location>
        <begin position="22"/>
        <end position="300"/>
    </location>
</feature>
<dbReference type="GO" id="GO:0034040">
    <property type="term" value="F:ATPase-coupled lipid transmembrane transporter activity"/>
    <property type="evidence" value="ECO:0007669"/>
    <property type="project" value="TreeGrafter"/>
</dbReference>
<dbReference type="InterPro" id="IPR003439">
    <property type="entry name" value="ABC_transporter-like_ATP-bd"/>
</dbReference>
<evidence type="ECO:0000313" key="12">
    <source>
        <dbReference type="Proteomes" id="UP000238563"/>
    </source>
</evidence>
<evidence type="ECO:0000256" key="6">
    <source>
        <dbReference type="ARBA" id="ARBA00022989"/>
    </source>
</evidence>
<evidence type="ECO:0000256" key="1">
    <source>
        <dbReference type="ARBA" id="ARBA00004651"/>
    </source>
</evidence>
<dbReference type="PROSITE" id="PS50929">
    <property type="entry name" value="ABC_TM1F"/>
    <property type="match status" value="1"/>
</dbReference>
<keyword evidence="7 8" id="KW-0472">Membrane</keyword>
<comment type="similarity">
    <text evidence="2">Belongs to the ABC transporter superfamily.</text>
</comment>
<dbReference type="InterPro" id="IPR003593">
    <property type="entry name" value="AAA+_ATPase"/>
</dbReference>
<evidence type="ECO:0000256" key="5">
    <source>
        <dbReference type="ARBA" id="ARBA00022840"/>
    </source>
</evidence>
<dbReference type="GO" id="GO:0016887">
    <property type="term" value="F:ATP hydrolysis activity"/>
    <property type="evidence" value="ECO:0007669"/>
    <property type="project" value="InterPro"/>
</dbReference>
<dbReference type="PANTHER" id="PTHR24221">
    <property type="entry name" value="ATP-BINDING CASSETTE SUB-FAMILY B"/>
    <property type="match status" value="1"/>
</dbReference>
<dbReference type="Proteomes" id="UP000238563">
    <property type="component" value="Unassembled WGS sequence"/>
</dbReference>
<dbReference type="RefSeq" id="WP_105733242.1">
    <property type="nucleotide sequence ID" value="NZ_PVBT01000002.1"/>
</dbReference>
<dbReference type="GO" id="GO:0140359">
    <property type="term" value="F:ABC-type transporter activity"/>
    <property type="evidence" value="ECO:0007669"/>
    <property type="project" value="InterPro"/>
</dbReference>
<evidence type="ECO:0000256" key="8">
    <source>
        <dbReference type="SAM" id="Phobius"/>
    </source>
</evidence>
<feature type="transmembrane region" description="Helical" evidence="8">
    <location>
        <begin position="20"/>
        <end position="43"/>
    </location>
</feature>
<feature type="transmembrane region" description="Helical" evidence="8">
    <location>
        <begin position="55"/>
        <end position="75"/>
    </location>
</feature>
<keyword evidence="3 8" id="KW-0812">Transmembrane</keyword>
<evidence type="ECO:0000259" key="9">
    <source>
        <dbReference type="PROSITE" id="PS50893"/>
    </source>
</evidence>
<evidence type="ECO:0000313" key="11">
    <source>
        <dbReference type="EMBL" id="PRD55012.1"/>
    </source>
</evidence>
<evidence type="ECO:0000259" key="10">
    <source>
        <dbReference type="PROSITE" id="PS50929"/>
    </source>
</evidence>
<protein>
    <submittedName>
        <fullName evidence="11">Type I secretion system permease/ATPase</fullName>
    </submittedName>
</protein>
<dbReference type="InterPro" id="IPR036640">
    <property type="entry name" value="ABC1_TM_sf"/>
</dbReference>
<keyword evidence="6 8" id="KW-1133">Transmembrane helix</keyword>
<dbReference type="InterPro" id="IPR039421">
    <property type="entry name" value="Type_1_exporter"/>
</dbReference>
<dbReference type="NCBIfam" id="TIGR01842">
    <property type="entry name" value="type_I_sec_PrtD"/>
    <property type="match status" value="1"/>
</dbReference>
<dbReference type="InterPro" id="IPR027417">
    <property type="entry name" value="P-loop_NTPase"/>
</dbReference>
<evidence type="ECO:0000256" key="2">
    <source>
        <dbReference type="ARBA" id="ARBA00005417"/>
    </source>
</evidence>
<dbReference type="EMBL" id="PVBT01000002">
    <property type="protein sequence ID" value="PRD55012.1"/>
    <property type="molecule type" value="Genomic_DNA"/>
</dbReference>
<keyword evidence="5" id="KW-0067">ATP-binding</keyword>
<dbReference type="Pfam" id="PF00664">
    <property type="entry name" value="ABC_membrane"/>
    <property type="match status" value="1"/>
</dbReference>
<dbReference type="PANTHER" id="PTHR24221:SF248">
    <property type="entry name" value="ABC TRANSPORTER TRANSMEMBRANE REGION"/>
    <property type="match status" value="1"/>
</dbReference>
<dbReference type="PROSITE" id="PS50893">
    <property type="entry name" value="ABC_TRANSPORTER_2"/>
    <property type="match status" value="1"/>
</dbReference>
<dbReference type="Pfam" id="PF00005">
    <property type="entry name" value="ABC_tran"/>
    <property type="match status" value="1"/>
</dbReference>
<dbReference type="InterPro" id="IPR010128">
    <property type="entry name" value="ATPase_T1SS_PrtD-like"/>
</dbReference>
<dbReference type="GO" id="GO:0030256">
    <property type="term" value="C:type I protein secretion system complex"/>
    <property type="evidence" value="ECO:0007669"/>
    <property type="project" value="InterPro"/>
</dbReference>
<name>A0A2S9JPL1_9HYPH</name>
<dbReference type="SUPFAM" id="SSF52540">
    <property type="entry name" value="P-loop containing nucleoside triphosphate hydrolases"/>
    <property type="match status" value="1"/>
</dbReference>
<accession>A0A2S9JPL1</accession>
<dbReference type="PROSITE" id="PS00211">
    <property type="entry name" value="ABC_TRANSPORTER_1"/>
    <property type="match status" value="1"/>
</dbReference>
<comment type="subcellular location">
    <subcellularLocation>
        <location evidence="1">Cell membrane</location>
        <topology evidence="1">Multi-pass membrane protein</topology>
    </subcellularLocation>
</comment>
<dbReference type="SUPFAM" id="SSF90123">
    <property type="entry name" value="ABC transporter transmembrane region"/>
    <property type="match status" value="1"/>
</dbReference>
<dbReference type="AlphaFoldDB" id="A0A2S9JPL1"/>
<dbReference type="InterPro" id="IPR011527">
    <property type="entry name" value="ABC1_TM_dom"/>
</dbReference>
<feature type="transmembrane region" description="Helical" evidence="8">
    <location>
        <begin position="145"/>
        <end position="174"/>
    </location>
</feature>
<dbReference type="OrthoDB" id="9808328at2"/>
<evidence type="ECO:0000256" key="3">
    <source>
        <dbReference type="ARBA" id="ARBA00022692"/>
    </source>
</evidence>
<evidence type="ECO:0000256" key="7">
    <source>
        <dbReference type="ARBA" id="ARBA00023136"/>
    </source>
</evidence>